<dbReference type="GO" id="GO:0008270">
    <property type="term" value="F:zinc ion binding"/>
    <property type="evidence" value="ECO:0007669"/>
    <property type="project" value="InterPro"/>
</dbReference>
<gene>
    <name evidence="8" type="ORF">K444DRAFT_520099</name>
</gene>
<evidence type="ECO:0000256" key="6">
    <source>
        <dbReference type="ARBA" id="ARBA00023242"/>
    </source>
</evidence>
<evidence type="ECO:0000256" key="3">
    <source>
        <dbReference type="ARBA" id="ARBA00023015"/>
    </source>
</evidence>
<dbReference type="Pfam" id="PF11951">
    <property type="entry name" value="Fungal_trans_2"/>
    <property type="match status" value="1"/>
</dbReference>
<protein>
    <recommendedName>
        <fullName evidence="7">Zn(2)-C6 fungal-type domain-containing protein</fullName>
    </recommendedName>
</protein>
<feature type="domain" description="Zn(2)-C6 fungal-type" evidence="7">
    <location>
        <begin position="1"/>
        <end position="25"/>
    </location>
</feature>
<keyword evidence="1" id="KW-0479">Metal-binding</keyword>
<dbReference type="RefSeq" id="XP_024741800.1">
    <property type="nucleotide sequence ID" value="XM_024874017.1"/>
</dbReference>
<dbReference type="CDD" id="cd00067">
    <property type="entry name" value="GAL4"/>
    <property type="match status" value="1"/>
</dbReference>
<dbReference type="InterPro" id="IPR001138">
    <property type="entry name" value="Zn2Cys6_DnaBD"/>
</dbReference>
<evidence type="ECO:0000256" key="2">
    <source>
        <dbReference type="ARBA" id="ARBA00022833"/>
    </source>
</evidence>
<evidence type="ECO:0000313" key="8">
    <source>
        <dbReference type="EMBL" id="PMD64896.1"/>
    </source>
</evidence>
<feature type="non-terminal residue" evidence="8">
    <location>
        <position position="1"/>
    </location>
</feature>
<dbReference type="InParanoid" id="A0A2J6TPF4"/>
<keyword evidence="2" id="KW-0862">Zinc</keyword>
<keyword evidence="3" id="KW-0805">Transcription regulation</keyword>
<dbReference type="GeneID" id="36582097"/>
<evidence type="ECO:0000256" key="5">
    <source>
        <dbReference type="ARBA" id="ARBA00023163"/>
    </source>
</evidence>
<dbReference type="PANTHER" id="PTHR36206:SF4">
    <property type="entry name" value="HYPOTHETICAL CONSERVED PROTEIN (EUROFUNG)-RELATED"/>
    <property type="match status" value="1"/>
</dbReference>
<keyword evidence="4" id="KW-0238">DNA-binding</keyword>
<dbReference type="InterPro" id="IPR021858">
    <property type="entry name" value="Fun_TF"/>
</dbReference>
<keyword evidence="9" id="KW-1185">Reference proteome</keyword>
<dbReference type="AlphaFoldDB" id="A0A2J6TPF4"/>
<evidence type="ECO:0000256" key="1">
    <source>
        <dbReference type="ARBA" id="ARBA00022723"/>
    </source>
</evidence>
<dbReference type="OrthoDB" id="3598904at2759"/>
<dbReference type="PANTHER" id="PTHR36206">
    <property type="entry name" value="ASPERCRYPTIN BIOSYNTHESIS CLUSTER-SPECIFIC TRANSCRIPTION REGULATOR ATNN-RELATED"/>
    <property type="match status" value="1"/>
</dbReference>
<reference evidence="8 9" key="1">
    <citation type="submission" date="2016-04" db="EMBL/GenBank/DDBJ databases">
        <title>A degradative enzymes factory behind the ericoid mycorrhizal symbiosis.</title>
        <authorList>
            <consortium name="DOE Joint Genome Institute"/>
            <person name="Martino E."/>
            <person name="Morin E."/>
            <person name="Grelet G."/>
            <person name="Kuo A."/>
            <person name="Kohler A."/>
            <person name="Daghino S."/>
            <person name="Barry K."/>
            <person name="Choi C."/>
            <person name="Cichocki N."/>
            <person name="Clum A."/>
            <person name="Copeland A."/>
            <person name="Hainaut M."/>
            <person name="Haridas S."/>
            <person name="Labutti K."/>
            <person name="Lindquist E."/>
            <person name="Lipzen A."/>
            <person name="Khouja H.-R."/>
            <person name="Murat C."/>
            <person name="Ohm R."/>
            <person name="Olson A."/>
            <person name="Spatafora J."/>
            <person name="Veneault-Fourrey C."/>
            <person name="Henrissat B."/>
            <person name="Grigoriev I."/>
            <person name="Martin F."/>
            <person name="Perotto S."/>
        </authorList>
    </citation>
    <scope>NUCLEOTIDE SEQUENCE [LARGE SCALE GENOMIC DNA]</scope>
    <source>
        <strain evidence="8 9">E</strain>
    </source>
</reference>
<organism evidence="8 9">
    <name type="scientific">Hyaloscypha bicolor E</name>
    <dbReference type="NCBI Taxonomy" id="1095630"/>
    <lineage>
        <taxon>Eukaryota</taxon>
        <taxon>Fungi</taxon>
        <taxon>Dikarya</taxon>
        <taxon>Ascomycota</taxon>
        <taxon>Pezizomycotina</taxon>
        <taxon>Leotiomycetes</taxon>
        <taxon>Helotiales</taxon>
        <taxon>Hyaloscyphaceae</taxon>
        <taxon>Hyaloscypha</taxon>
        <taxon>Hyaloscypha bicolor</taxon>
    </lineage>
</organism>
<dbReference type="Proteomes" id="UP000235371">
    <property type="component" value="Unassembled WGS sequence"/>
</dbReference>
<proteinExistence type="predicted"/>
<dbReference type="Pfam" id="PF00172">
    <property type="entry name" value="Zn_clus"/>
    <property type="match status" value="1"/>
</dbReference>
<keyword evidence="5" id="KW-0804">Transcription</keyword>
<dbReference type="GO" id="GO:0000981">
    <property type="term" value="F:DNA-binding transcription factor activity, RNA polymerase II-specific"/>
    <property type="evidence" value="ECO:0007669"/>
    <property type="project" value="InterPro"/>
</dbReference>
<accession>A0A2J6TPF4</accession>
<evidence type="ECO:0000313" key="9">
    <source>
        <dbReference type="Proteomes" id="UP000235371"/>
    </source>
</evidence>
<dbReference type="EMBL" id="KZ613747">
    <property type="protein sequence ID" value="PMD64896.1"/>
    <property type="molecule type" value="Genomic_DNA"/>
</dbReference>
<keyword evidence="6" id="KW-0539">Nucleus</keyword>
<evidence type="ECO:0000259" key="7">
    <source>
        <dbReference type="Pfam" id="PF00172"/>
    </source>
</evidence>
<dbReference type="InterPro" id="IPR052360">
    <property type="entry name" value="Transcr_Regulatory_Proteins"/>
</dbReference>
<sequence length="505" mass="57519">KCDEAKPICARCEKFGVDCDGYESKIEPRRSFKKISQASRSTTVPILAPRLPTVPGPLAKSPFHDELEFQYFQLFRERMIPRLIGFFESDFWQRLIFQASETDPSIRHAIIAIGGLKAITDVPPAKDQRGLQDHVEFALSHYAKAIQAMRRCSLNGTQDLRTTLINSLLIMSFESMNGNHKVASKQILVALELLSENFTRDKATPSPKPYLEDELINTFERLDLSTMALTDYRSPNKHLALQWFGQERVDRMPEFFSSMNEARGYLGLVAGRLGHWVHAALPDNLSRGAFNSHVSDCIPDEYLPSRQKHLGESQRWHKAFQPLLDQSRMSKTGCNHLAAAALDLLYLTSYFAAAVIRDSSQQYPNTRGFMDIFTQMVSHCETILKASSMPGEKGIYMVDMQVICPLYFVAWRCPQRTLRRKAISLLSSYPRREAFWDSICSAKLTSWIMSLEEENCDEEYIPEELKINIVTLLDANTVSREGHFRCMVPQKGSGELIPSETIITW</sequence>
<dbReference type="GO" id="GO:0003677">
    <property type="term" value="F:DNA binding"/>
    <property type="evidence" value="ECO:0007669"/>
    <property type="project" value="UniProtKB-KW"/>
</dbReference>
<evidence type="ECO:0000256" key="4">
    <source>
        <dbReference type="ARBA" id="ARBA00023125"/>
    </source>
</evidence>
<name>A0A2J6TPF4_9HELO</name>